<comment type="caution">
    <text evidence="2">The sequence shown here is derived from an EMBL/GenBank/DDBJ whole genome shotgun (WGS) entry which is preliminary data.</text>
</comment>
<dbReference type="Gene3D" id="3.40.190.10">
    <property type="entry name" value="Periplasmic binding protein-like II"/>
    <property type="match status" value="2"/>
</dbReference>
<proteinExistence type="predicted"/>
<dbReference type="InterPro" id="IPR050490">
    <property type="entry name" value="Bact_solute-bd_prot1"/>
</dbReference>
<protein>
    <submittedName>
        <fullName evidence="2">ABC transporter substrate-binding protein</fullName>
    </submittedName>
</protein>
<keyword evidence="1" id="KW-0732">Signal</keyword>
<evidence type="ECO:0000313" key="2">
    <source>
        <dbReference type="EMBL" id="MCZ8514240.1"/>
    </source>
</evidence>
<dbReference type="CDD" id="cd13581">
    <property type="entry name" value="PBP2_AlgQ_like_2"/>
    <property type="match status" value="1"/>
</dbReference>
<dbReference type="PANTHER" id="PTHR43649">
    <property type="entry name" value="ARABINOSE-BINDING PROTEIN-RELATED"/>
    <property type="match status" value="1"/>
</dbReference>
<feature type="chain" id="PRO_5045209828" evidence="1">
    <location>
        <begin position="22"/>
        <end position="543"/>
    </location>
</feature>
<dbReference type="SUPFAM" id="SSF53850">
    <property type="entry name" value="Periplasmic binding protein-like II"/>
    <property type="match status" value="1"/>
</dbReference>
<name>A0ABT4QC29_9BACL</name>
<organism evidence="2 3">
    <name type="scientific">Paenibacillus gyeongsangnamensis</name>
    <dbReference type="NCBI Taxonomy" id="3388067"/>
    <lineage>
        <taxon>Bacteria</taxon>
        <taxon>Bacillati</taxon>
        <taxon>Bacillota</taxon>
        <taxon>Bacilli</taxon>
        <taxon>Bacillales</taxon>
        <taxon>Paenibacillaceae</taxon>
        <taxon>Paenibacillus</taxon>
    </lineage>
</organism>
<evidence type="ECO:0000256" key="1">
    <source>
        <dbReference type="SAM" id="SignalP"/>
    </source>
</evidence>
<dbReference type="Proteomes" id="UP001527882">
    <property type="component" value="Unassembled WGS sequence"/>
</dbReference>
<dbReference type="PROSITE" id="PS51257">
    <property type="entry name" value="PROKAR_LIPOPROTEIN"/>
    <property type="match status" value="1"/>
</dbReference>
<keyword evidence="3" id="KW-1185">Reference proteome</keyword>
<dbReference type="RefSeq" id="WP_269882766.1">
    <property type="nucleotide sequence ID" value="NZ_JAQAGZ010000011.1"/>
</dbReference>
<accession>A0ABT4QC29</accession>
<dbReference type="EMBL" id="JAQAGZ010000011">
    <property type="protein sequence ID" value="MCZ8514240.1"/>
    <property type="molecule type" value="Genomic_DNA"/>
</dbReference>
<reference evidence="2 3" key="1">
    <citation type="submission" date="2022-12" db="EMBL/GenBank/DDBJ databases">
        <title>Draft genome sequence of Paenibacillus sp. dW9.</title>
        <authorList>
            <person name="Choi E.-W."/>
            <person name="Kim D.-U."/>
        </authorList>
    </citation>
    <scope>NUCLEOTIDE SEQUENCE [LARGE SCALE GENOMIC DNA]</scope>
    <source>
        <strain evidence="3">dW9</strain>
    </source>
</reference>
<gene>
    <name evidence="2" type="ORF">O9H85_17760</name>
</gene>
<dbReference type="PANTHER" id="PTHR43649:SF17">
    <property type="entry name" value="ABC TRANSPORTER SOLUTE BINDING PROTEIN-SUGAR TRANSPORT"/>
    <property type="match status" value="1"/>
</dbReference>
<evidence type="ECO:0000313" key="3">
    <source>
        <dbReference type="Proteomes" id="UP001527882"/>
    </source>
</evidence>
<feature type="signal peptide" evidence="1">
    <location>
        <begin position="1"/>
        <end position="21"/>
    </location>
</feature>
<sequence>MKIRWKALSLVLLCSSLLLSACSSGDGNGGETAKDPGGAVTLSVFGGQRADVQDLTTNTFTKTVESKLNIKFKWEVVPTTGQNDKKQLLLASGDYPEVFLDGGLTQAEQLKYGQQGVFIPLNDLIDQYAPNIKKAFTDIPYLKNGITAPDGKIYAIPQINECYHCWYSQKMWINKAWLDKLGLKMPETTEEFYQVLKAFKEKDPNGNGKQDEIPLSGAPAPQTWHGNIDGFLMNAFIYNNSTDYFIMKDGKVDFAANKPEWKKGLEYMNRLYKEGLIDQASFTQNQDGLKQLGNNPNTAILGAFTAGHIGMVVDVSPSQTRHKDYDVVPPLKGPDGVQLSGYFADVGNGVFAITNKASKEKQIAAIKLADYMYTEEAALLSIFGPEGKWWSKAKPGEKDVRGRQAKYITAPEFDSIQQQNEHWSQMGPTLRTRDYRESFAVPQDPLGDGGYEYRLFLATQKYEKYKPKETYPLSIFMDPKDTDAANQLRTTINDYVKASMVEFIIGRKNLTTDWDAYVKGLDGMNLKQYLQIYQKAYDSIYKK</sequence>